<dbReference type="CDD" id="cd07377">
    <property type="entry name" value="WHTH_GntR"/>
    <property type="match status" value="1"/>
</dbReference>
<feature type="region of interest" description="Disordered" evidence="4">
    <location>
        <begin position="187"/>
        <end position="206"/>
    </location>
</feature>
<evidence type="ECO:0000256" key="2">
    <source>
        <dbReference type="ARBA" id="ARBA00023125"/>
    </source>
</evidence>
<keyword evidence="3" id="KW-0804">Transcription</keyword>
<evidence type="ECO:0000313" key="7">
    <source>
        <dbReference type="Proteomes" id="UP001161405"/>
    </source>
</evidence>
<evidence type="ECO:0000256" key="1">
    <source>
        <dbReference type="ARBA" id="ARBA00023015"/>
    </source>
</evidence>
<dbReference type="SMART" id="SM00345">
    <property type="entry name" value="HTH_GNTR"/>
    <property type="match status" value="1"/>
</dbReference>
<dbReference type="PANTHER" id="PTHR43537">
    <property type="entry name" value="TRANSCRIPTIONAL REGULATOR, GNTR FAMILY"/>
    <property type="match status" value="1"/>
</dbReference>
<dbReference type="EMBL" id="BSNI01000002">
    <property type="protein sequence ID" value="GLQ19008.1"/>
    <property type="molecule type" value="Genomic_DNA"/>
</dbReference>
<dbReference type="Gene3D" id="1.10.10.10">
    <property type="entry name" value="Winged helix-like DNA-binding domain superfamily/Winged helix DNA-binding domain"/>
    <property type="match status" value="1"/>
</dbReference>
<dbReference type="SUPFAM" id="SSF46785">
    <property type="entry name" value="Winged helix' DNA-binding domain"/>
    <property type="match status" value="1"/>
</dbReference>
<dbReference type="RefSeq" id="WP_284366180.1">
    <property type="nucleotide sequence ID" value="NZ_BSNI01000002.1"/>
</dbReference>
<evidence type="ECO:0000256" key="3">
    <source>
        <dbReference type="ARBA" id="ARBA00023163"/>
    </source>
</evidence>
<dbReference type="SUPFAM" id="SSF48008">
    <property type="entry name" value="GntR ligand-binding domain-like"/>
    <property type="match status" value="1"/>
</dbReference>
<reference evidence="6" key="2">
    <citation type="submission" date="2023-01" db="EMBL/GenBank/DDBJ databases">
        <title>Draft genome sequence of Maritalea porphyrae strain NBRC 107169.</title>
        <authorList>
            <person name="Sun Q."/>
            <person name="Mori K."/>
        </authorList>
    </citation>
    <scope>NUCLEOTIDE SEQUENCE</scope>
    <source>
        <strain evidence="6">NBRC 107169</strain>
    </source>
</reference>
<dbReference type="Gene3D" id="1.20.120.530">
    <property type="entry name" value="GntR ligand-binding domain-like"/>
    <property type="match status" value="1"/>
</dbReference>
<feature type="domain" description="HTH gntR-type" evidence="5">
    <location>
        <begin position="21"/>
        <end position="89"/>
    </location>
</feature>
<organism evidence="6 7">
    <name type="scientific">Maritalea porphyrae</name>
    <dbReference type="NCBI Taxonomy" id="880732"/>
    <lineage>
        <taxon>Bacteria</taxon>
        <taxon>Pseudomonadati</taxon>
        <taxon>Pseudomonadota</taxon>
        <taxon>Alphaproteobacteria</taxon>
        <taxon>Hyphomicrobiales</taxon>
        <taxon>Devosiaceae</taxon>
        <taxon>Maritalea</taxon>
    </lineage>
</organism>
<reference evidence="6" key="1">
    <citation type="journal article" date="2014" name="Int. J. Syst. Evol. Microbiol.">
        <title>Complete genome of a new Firmicutes species belonging to the dominant human colonic microbiota ('Ruminococcus bicirculans') reveals two chromosomes and a selective capacity to utilize plant glucans.</title>
        <authorList>
            <consortium name="NISC Comparative Sequencing Program"/>
            <person name="Wegmann U."/>
            <person name="Louis P."/>
            <person name="Goesmann A."/>
            <person name="Henrissat B."/>
            <person name="Duncan S.H."/>
            <person name="Flint H.J."/>
        </authorList>
    </citation>
    <scope>NUCLEOTIDE SEQUENCE</scope>
    <source>
        <strain evidence="6">NBRC 107169</strain>
    </source>
</reference>
<dbReference type="SMART" id="SM00895">
    <property type="entry name" value="FCD"/>
    <property type="match status" value="1"/>
</dbReference>
<dbReference type="InterPro" id="IPR008920">
    <property type="entry name" value="TF_FadR/GntR_C"/>
</dbReference>
<evidence type="ECO:0000313" key="6">
    <source>
        <dbReference type="EMBL" id="GLQ19008.1"/>
    </source>
</evidence>
<dbReference type="InterPro" id="IPR036390">
    <property type="entry name" value="WH_DNA-bd_sf"/>
</dbReference>
<sequence>MKTHKTKSSNSNNAAPNTHTVRAYESVVAKIRLLIEEEKLGPGDLLPPERQLADRFKVSRHSLREAIRVLQEQGVLSAKQGSGNYIQAASQADLIRALGFTSKGSTRRLFDLFQLREMLEPQICALAAEMATTEQLNTIRDFAEKVETTEDFQEGQKLDQSFHEAIAAATGNELLYNVLREINKSMLPTASTPTERQRRDRVSNEGHRRIIAALEAQDSEAAREAMRLHISEIRSEVI</sequence>
<dbReference type="PANTHER" id="PTHR43537:SF5">
    <property type="entry name" value="UXU OPERON TRANSCRIPTIONAL REGULATOR"/>
    <property type="match status" value="1"/>
</dbReference>
<proteinExistence type="predicted"/>
<keyword evidence="7" id="KW-1185">Reference proteome</keyword>
<dbReference type="InterPro" id="IPR011711">
    <property type="entry name" value="GntR_C"/>
</dbReference>
<dbReference type="InterPro" id="IPR000524">
    <property type="entry name" value="Tscrpt_reg_HTH_GntR"/>
</dbReference>
<evidence type="ECO:0000259" key="5">
    <source>
        <dbReference type="PROSITE" id="PS50949"/>
    </source>
</evidence>
<dbReference type="InterPro" id="IPR036388">
    <property type="entry name" value="WH-like_DNA-bd_sf"/>
</dbReference>
<dbReference type="Pfam" id="PF00392">
    <property type="entry name" value="GntR"/>
    <property type="match status" value="1"/>
</dbReference>
<dbReference type="PROSITE" id="PS50949">
    <property type="entry name" value="HTH_GNTR"/>
    <property type="match status" value="1"/>
</dbReference>
<dbReference type="Pfam" id="PF07729">
    <property type="entry name" value="FCD"/>
    <property type="match status" value="1"/>
</dbReference>
<comment type="caution">
    <text evidence="6">The sequence shown here is derived from an EMBL/GenBank/DDBJ whole genome shotgun (WGS) entry which is preliminary data.</text>
</comment>
<dbReference type="Proteomes" id="UP001161405">
    <property type="component" value="Unassembled WGS sequence"/>
</dbReference>
<keyword evidence="2" id="KW-0238">DNA-binding</keyword>
<dbReference type="PRINTS" id="PR00035">
    <property type="entry name" value="HTHGNTR"/>
</dbReference>
<gene>
    <name evidence="6" type="ORF">GCM10007879_32570</name>
</gene>
<keyword evidence="1" id="KW-0805">Transcription regulation</keyword>
<protein>
    <submittedName>
        <fullName evidence="6">GntR family transcriptional regulator</fullName>
    </submittedName>
</protein>
<evidence type="ECO:0000256" key="4">
    <source>
        <dbReference type="SAM" id="MobiDB-lite"/>
    </source>
</evidence>
<feature type="compositionally biased region" description="Basic and acidic residues" evidence="4">
    <location>
        <begin position="195"/>
        <end position="206"/>
    </location>
</feature>
<name>A0ABQ5UUT3_9HYPH</name>
<accession>A0ABQ5UUT3</accession>